<proteinExistence type="predicted"/>
<dbReference type="AlphaFoldDB" id="A0AAV7CMS8"/>
<protein>
    <submittedName>
        <fullName evidence="1">Uncharacterized protein</fullName>
    </submittedName>
</protein>
<sequence>MYEYIYIEISDIWAGPQESNQAAVCYYSKVMCKFEYQHFGSLLWSWKVILNSDILFCKMFYYLKYFFQMVLYERENIHITEHFVLQFLCVLNYIFLQHGLCAYKYILSLTVTGCPTKKECFTYCWHFHVQSVHVQYLFKVIWLH</sequence>
<dbReference type="EMBL" id="WNYA01000002">
    <property type="protein sequence ID" value="KAG8586094.1"/>
    <property type="molecule type" value="Genomic_DNA"/>
</dbReference>
<gene>
    <name evidence="1" type="ORF">GDO81_005252</name>
</gene>
<dbReference type="Proteomes" id="UP000824782">
    <property type="component" value="Unassembled WGS sequence"/>
</dbReference>
<name>A0AAV7CMS8_ENGPU</name>
<keyword evidence="2" id="KW-1185">Reference proteome</keyword>
<comment type="caution">
    <text evidence="1">The sequence shown here is derived from an EMBL/GenBank/DDBJ whole genome shotgun (WGS) entry which is preliminary data.</text>
</comment>
<evidence type="ECO:0000313" key="2">
    <source>
        <dbReference type="Proteomes" id="UP000824782"/>
    </source>
</evidence>
<accession>A0AAV7CMS8</accession>
<evidence type="ECO:0000313" key="1">
    <source>
        <dbReference type="EMBL" id="KAG8586094.1"/>
    </source>
</evidence>
<organism evidence="1 2">
    <name type="scientific">Engystomops pustulosus</name>
    <name type="common">Tungara frog</name>
    <name type="synonym">Physalaemus pustulosus</name>
    <dbReference type="NCBI Taxonomy" id="76066"/>
    <lineage>
        <taxon>Eukaryota</taxon>
        <taxon>Metazoa</taxon>
        <taxon>Chordata</taxon>
        <taxon>Craniata</taxon>
        <taxon>Vertebrata</taxon>
        <taxon>Euteleostomi</taxon>
        <taxon>Amphibia</taxon>
        <taxon>Batrachia</taxon>
        <taxon>Anura</taxon>
        <taxon>Neobatrachia</taxon>
        <taxon>Hyloidea</taxon>
        <taxon>Leptodactylidae</taxon>
        <taxon>Leiuperinae</taxon>
        <taxon>Engystomops</taxon>
    </lineage>
</organism>
<reference evidence="1" key="1">
    <citation type="thesis" date="2020" institute="ProQuest LLC" country="789 East Eisenhower Parkway, Ann Arbor, MI, USA">
        <title>Comparative Genomics and Chromosome Evolution.</title>
        <authorList>
            <person name="Mudd A.B."/>
        </authorList>
    </citation>
    <scope>NUCLEOTIDE SEQUENCE</scope>
    <source>
        <strain evidence="1">237g6f4</strain>
        <tissue evidence="1">Blood</tissue>
    </source>
</reference>